<proteinExistence type="predicted"/>
<evidence type="ECO:0000313" key="2">
    <source>
        <dbReference type="Proteomes" id="UP001243717"/>
    </source>
</evidence>
<protein>
    <submittedName>
        <fullName evidence="1">Uncharacterized protein</fullName>
    </submittedName>
</protein>
<comment type="caution">
    <text evidence="1">The sequence shown here is derived from an EMBL/GenBank/DDBJ whole genome shotgun (WGS) entry which is preliminary data.</text>
</comment>
<dbReference type="Proteomes" id="UP001243717">
    <property type="component" value="Unassembled WGS sequence"/>
</dbReference>
<dbReference type="EMBL" id="JARXIC010000018">
    <property type="protein sequence ID" value="MDQ8195113.1"/>
    <property type="molecule type" value="Genomic_DNA"/>
</dbReference>
<name>A0ABU1ANB8_9BACT</name>
<sequence>MIQIEEINLTRGPAPQWLKVLPEPWSSFKPATTLGELAKLAPNAWRIYSRHCLRDTVVYGNRRHSLGITLSEGRWRFRFCDAVNNECLDRKAIEAALRTVDGSVEQEIEQFFRVLDWEVADIDSRISDESSREAIRFRALQAFLADH</sequence>
<evidence type="ECO:0000313" key="1">
    <source>
        <dbReference type="EMBL" id="MDQ8195113.1"/>
    </source>
</evidence>
<gene>
    <name evidence="1" type="ORF">QEH59_11800</name>
</gene>
<accession>A0ABU1ANB8</accession>
<keyword evidence="2" id="KW-1185">Reference proteome</keyword>
<organism evidence="1 2">
    <name type="scientific">Thalassobacterium sedimentorum</name>
    <dbReference type="NCBI Taxonomy" id="3041258"/>
    <lineage>
        <taxon>Bacteria</taxon>
        <taxon>Pseudomonadati</taxon>
        <taxon>Verrucomicrobiota</taxon>
        <taxon>Opitutia</taxon>
        <taxon>Puniceicoccales</taxon>
        <taxon>Coraliomargaritaceae</taxon>
        <taxon>Thalassobacterium</taxon>
    </lineage>
</organism>
<reference evidence="1 2" key="1">
    <citation type="submission" date="2023-04" db="EMBL/GenBank/DDBJ databases">
        <title>A novel bacteria isolated from coastal sediment.</title>
        <authorList>
            <person name="Liu X.-J."/>
            <person name="Du Z.-J."/>
        </authorList>
    </citation>
    <scope>NUCLEOTIDE SEQUENCE [LARGE SCALE GENOMIC DNA]</scope>
    <source>
        <strain evidence="1 2">SDUM461004</strain>
    </source>
</reference>
<dbReference type="RefSeq" id="WP_308985573.1">
    <property type="nucleotide sequence ID" value="NZ_JARXIC010000018.1"/>
</dbReference>